<sequence>MRPRDPVSGSRSPAHWQHLKVLVVEDHPTYRTLMSLFLQKFGLLHEVVCNGQLALNACVLSHFDLVISDCRMPVMDGYRMAREIRRRERAGGCRRVPIIALTANPGPDDFRRCEEAGMDAWLPKPLTLDQLRSVLEQWLPPPGVGVDPHSPPVQSPWPTRADLIATFGDEQMVNQMLHSLRAEADADFAGLARACHLLDRAAAIECLHRLVGGLVFLGGADLDTRAVKLIEQVRDHGIALNQRELQQFEKDVMAYLRYLTDL</sequence>
<keyword evidence="6" id="KW-0067">ATP-binding</keyword>
<dbReference type="SMART" id="SM00448">
    <property type="entry name" value="REC"/>
    <property type="match status" value="1"/>
</dbReference>
<gene>
    <name evidence="14" type="ORF">HX828_31720</name>
</gene>
<keyword evidence="5" id="KW-0547">Nucleotide-binding</keyword>
<evidence type="ECO:0000256" key="10">
    <source>
        <dbReference type="PROSITE-ProRule" id="PRU00110"/>
    </source>
</evidence>
<dbReference type="GO" id="GO:0004672">
    <property type="term" value="F:protein kinase activity"/>
    <property type="evidence" value="ECO:0007669"/>
    <property type="project" value="UniProtKB-ARBA"/>
</dbReference>
<dbReference type="InterPro" id="IPR011006">
    <property type="entry name" value="CheY-like_superfamily"/>
</dbReference>
<evidence type="ECO:0000256" key="11">
    <source>
        <dbReference type="PROSITE-ProRule" id="PRU00169"/>
    </source>
</evidence>
<dbReference type="RefSeq" id="WP_177116207.1">
    <property type="nucleotide sequence ID" value="NZ_JACARF010000070.1"/>
</dbReference>
<comment type="caution">
    <text evidence="14">The sequence shown here is derived from an EMBL/GenBank/DDBJ whole genome shotgun (WGS) entry which is preliminary data.</text>
</comment>
<dbReference type="Gene3D" id="3.40.50.2300">
    <property type="match status" value="1"/>
</dbReference>
<evidence type="ECO:0000256" key="3">
    <source>
        <dbReference type="ARBA" id="ARBA00022553"/>
    </source>
</evidence>
<dbReference type="SUPFAM" id="SSF52172">
    <property type="entry name" value="CheY-like"/>
    <property type="match status" value="1"/>
</dbReference>
<feature type="domain" description="HPt" evidence="13">
    <location>
        <begin position="169"/>
        <end position="262"/>
    </location>
</feature>
<evidence type="ECO:0000256" key="7">
    <source>
        <dbReference type="ARBA" id="ARBA00022989"/>
    </source>
</evidence>
<dbReference type="PROSITE" id="PS50110">
    <property type="entry name" value="RESPONSE_REGULATORY"/>
    <property type="match status" value="1"/>
</dbReference>
<dbReference type="PANTHER" id="PTHR45339:SF1">
    <property type="entry name" value="HYBRID SIGNAL TRANSDUCTION HISTIDINE KINASE J"/>
    <property type="match status" value="1"/>
</dbReference>
<evidence type="ECO:0000259" key="13">
    <source>
        <dbReference type="PROSITE" id="PS50894"/>
    </source>
</evidence>
<evidence type="ECO:0000313" key="15">
    <source>
        <dbReference type="Proteomes" id="UP000537188"/>
    </source>
</evidence>
<dbReference type="PROSITE" id="PS50894">
    <property type="entry name" value="HPT"/>
    <property type="match status" value="1"/>
</dbReference>
<dbReference type="InterPro" id="IPR036641">
    <property type="entry name" value="HPT_dom_sf"/>
</dbReference>
<keyword evidence="3 11" id="KW-0597">Phosphoprotein</keyword>
<feature type="domain" description="Response regulatory" evidence="12">
    <location>
        <begin position="20"/>
        <end position="139"/>
    </location>
</feature>
<accession>A0A7Y8FIS7</accession>
<dbReference type="EMBL" id="JACARF010000070">
    <property type="protein sequence ID" value="NWE80137.1"/>
    <property type="molecule type" value="Genomic_DNA"/>
</dbReference>
<dbReference type="AlphaFoldDB" id="A0A7Y8FIS7"/>
<evidence type="ECO:0000256" key="2">
    <source>
        <dbReference type="ARBA" id="ARBA00022475"/>
    </source>
</evidence>
<keyword evidence="2" id="KW-1003">Cell membrane</keyword>
<dbReference type="SUPFAM" id="SSF47226">
    <property type="entry name" value="Histidine-containing phosphotransfer domain, HPT domain"/>
    <property type="match status" value="1"/>
</dbReference>
<dbReference type="CDD" id="cd17546">
    <property type="entry name" value="REC_hyHK_CKI1_RcsC-like"/>
    <property type="match status" value="1"/>
</dbReference>
<dbReference type="InterPro" id="IPR008207">
    <property type="entry name" value="Sig_transdc_His_kin_Hpt_dom"/>
</dbReference>
<evidence type="ECO:0000256" key="1">
    <source>
        <dbReference type="ARBA" id="ARBA00004651"/>
    </source>
</evidence>
<dbReference type="Proteomes" id="UP000537188">
    <property type="component" value="Unassembled WGS sequence"/>
</dbReference>
<evidence type="ECO:0000256" key="4">
    <source>
        <dbReference type="ARBA" id="ARBA00022692"/>
    </source>
</evidence>
<dbReference type="GO" id="GO:0005524">
    <property type="term" value="F:ATP binding"/>
    <property type="evidence" value="ECO:0007669"/>
    <property type="project" value="UniProtKB-KW"/>
</dbReference>
<evidence type="ECO:0000256" key="5">
    <source>
        <dbReference type="ARBA" id="ARBA00022741"/>
    </source>
</evidence>
<feature type="modified residue" description="4-aspartylphosphate" evidence="11">
    <location>
        <position position="69"/>
    </location>
</feature>
<evidence type="ECO:0000256" key="8">
    <source>
        <dbReference type="ARBA" id="ARBA00023012"/>
    </source>
</evidence>
<keyword evidence="4" id="KW-0812">Transmembrane</keyword>
<dbReference type="PANTHER" id="PTHR45339">
    <property type="entry name" value="HYBRID SIGNAL TRANSDUCTION HISTIDINE KINASE J"/>
    <property type="match status" value="1"/>
</dbReference>
<keyword evidence="8" id="KW-0902">Two-component regulatory system</keyword>
<reference evidence="14 15" key="1">
    <citation type="submission" date="2020-04" db="EMBL/GenBank/DDBJ databases">
        <title>Molecular characterization of pseudomonads from Agaricus bisporus reveal novel blotch 2 pathogens in Western Europe.</title>
        <authorList>
            <person name="Taparia T."/>
            <person name="Krijger M."/>
            <person name="Haynes E."/>
            <person name="Elpinstone J.G."/>
            <person name="Noble R."/>
            <person name="Van Der Wolf J."/>
        </authorList>
    </citation>
    <scope>NUCLEOTIDE SEQUENCE [LARGE SCALE GENOMIC DNA]</scope>
    <source>
        <strain evidence="14 15">IPO3781</strain>
    </source>
</reference>
<organism evidence="14 15">
    <name type="scientific">Pseudomonas yamanorum</name>
    <dbReference type="NCBI Taxonomy" id="515393"/>
    <lineage>
        <taxon>Bacteria</taxon>
        <taxon>Pseudomonadati</taxon>
        <taxon>Pseudomonadota</taxon>
        <taxon>Gammaproteobacteria</taxon>
        <taxon>Pseudomonadales</taxon>
        <taxon>Pseudomonadaceae</taxon>
        <taxon>Pseudomonas</taxon>
    </lineage>
</organism>
<feature type="modified residue" description="Phosphohistidine" evidence="10">
    <location>
        <position position="208"/>
    </location>
</feature>
<keyword evidence="7" id="KW-1133">Transmembrane helix</keyword>
<dbReference type="GO" id="GO:0000160">
    <property type="term" value="P:phosphorelay signal transduction system"/>
    <property type="evidence" value="ECO:0007669"/>
    <property type="project" value="UniProtKB-KW"/>
</dbReference>
<evidence type="ECO:0000259" key="12">
    <source>
        <dbReference type="PROSITE" id="PS50110"/>
    </source>
</evidence>
<keyword evidence="9" id="KW-0472">Membrane</keyword>
<evidence type="ECO:0000256" key="6">
    <source>
        <dbReference type="ARBA" id="ARBA00022840"/>
    </source>
</evidence>
<comment type="subcellular location">
    <subcellularLocation>
        <location evidence="1">Cell membrane</location>
        <topology evidence="1">Multi-pass membrane protein</topology>
    </subcellularLocation>
</comment>
<protein>
    <submittedName>
        <fullName evidence="14">Response regulator</fullName>
    </submittedName>
</protein>
<proteinExistence type="predicted"/>
<dbReference type="InterPro" id="IPR001789">
    <property type="entry name" value="Sig_transdc_resp-reg_receiver"/>
</dbReference>
<name>A0A7Y8FIS7_9PSED</name>
<dbReference type="GO" id="GO:0005886">
    <property type="term" value="C:plasma membrane"/>
    <property type="evidence" value="ECO:0007669"/>
    <property type="project" value="UniProtKB-SubCell"/>
</dbReference>
<dbReference type="Pfam" id="PF00072">
    <property type="entry name" value="Response_reg"/>
    <property type="match status" value="1"/>
</dbReference>
<evidence type="ECO:0000256" key="9">
    <source>
        <dbReference type="ARBA" id="ARBA00023136"/>
    </source>
</evidence>
<evidence type="ECO:0000313" key="14">
    <source>
        <dbReference type="EMBL" id="NWE80137.1"/>
    </source>
</evidence>